<protein>
    <submittedName>
        <fullName evidence="1">Uncharacterized protein</fullName>
    </submittedName>
</protein>
<proteinExistence type="predicted"/>
<organism evidence="1">
    <name type="scientific">Anguilla anguilla</name>
    <name type="common">European freshwater eel</name>
    <name type="synonym">Muraena anguilla</name>
    <dbReference type="NCBI Taxonomy" id="7936"/>
    <lineage>
        <taxon>Eukaryota</taxon>
        <taxon>Metazoa</taxon>
        <taxon>Chordata</taxon>
        <taxon>Craniata</taxon>
        <taxon>Vertebrata</taxon>
        <taxon>Euteleostomi</taxon>
        <taxon>Actinopterygii</taxon>
        <taxon>Neopterygii</taxon>
        <taxon>Teleostei</taxon>
        <taxon>Anguilliformes</taxon>
        <taxon>Anguillidae</taxon>
        <taxon>Anguilla</taxon>
    </lineage>
</organism>
<reference evidence="1" key="2">
    <citation type="journal article" date="2015" name="Fish Shellfish Immunol.">
        <title>Early steps in the European eel (Anguilla anguilla)-Vibrio vulnificus interaction in the gills: Role of the RtxA13 toxin.</title>
        <authorList>
            <person name="Callol A."/>
            <person name="Pajuelo D."/>
            <person name="Ebbesson L."/>
            <person name="Teles M."/>
            <person name="MacKenzie S."/>
            <person name="Amaro C."/>
        </authorList>
    </citation>
    <scope>NUCLEOTIDE SEQUENCE</scope>
</reference>
<dbReference type="EMBL" id="GBXM01036379">
    <property type="protein sequence ID" value="JAH72198.1"/>
    <property type="molecule type" value="Transcribed_RNA"/>
</dbReference>
<reference evidence="1" key="1">
    <citation type="submission" date="2014-11" db="EMBL/GenBank/DDBJ databases">
        <authorList>
            <person name="Amaro Gonzalez C."/>
        </authorList>
    </citation>
    <scope>NUCLEOTIDE SEQUENCE</scope>
</reference>
<name>A0A0E9V4L0_ANGAN</name>
<sequence length="31" mass="3796">MQQNCQLDLNRICHRLFEVMFSKCHEKCKVL</sequence>
<accession>A0A0E9V4L0</accession>
<dbReference type="AlphaFoldDB" id="A0A0E9V4L0"/>
<evidence type="ECO:0000313" key="1">
    <source>
        <dbReference type="EMBL" id="JAH72198.1"/>
    </source>
</evidence>